<gene>
    <name evidence="5" type="ORF">M9Y10_045980</name>
</gene>
<dbReference type="Proteomes" id="UP001470230">
    <property type="component" value="Unassembled WGS sequence"/>
</dbReference>
<evidence type="ECO:0000256" key="1">
    <source>
        <dbReference type="ARBA" id="ARBA00023054"/>
    </source>
</evidence>
<evidence type="ECO:0000313" key="5">
    <source>
        <dbReference type="EMBL" id="KAK8883330.1"/>
    </source>
</evidence>
<feature type="domain" description="DUF4200" evidence="4">
    <location>
        <begin position="41"/>
        <end position="158"/>
    </location>
</feature>
<sequence length="332" mass="39015">MDNTFLTRPHKQRSTFETKYLERFGSLNEKRVGLPGLSPQLVEKQREMAKTNNQLEEARNKFETWKTNFQRKKKEVDDKQAALEDQKRHLDAFTTQQMSALEKAKAREKEEIVQAQNIDKELKALMEEEEQLRQRNDELQKELDALRPCADYLQSVVDTCQSYDNVEAILNRHQTLAATRAEYLDKYEELMKRYGTDETRLAQQLESRKSHLIDCTMKYNEGIAKVAQAKKLNEYRRTTLIKDVQRIEDKNVELSSIKTSIRTIYNRAINKSGTSVDQAEKKKTDVTEEQMLEYIENRFNDLKDIIEDKKVVYKQQPPGDIPTRNERSPKKS</sequence>
<name>A0ABR2JWV8_9EUKA</name>
<evidence type="ECO:0000313" key="6">
    <source>
        <dbReference type="Proteomes" id="UP001470230"/>
    </source>
</evidence>
<dbReference type="PANTHER" id="PTHR21683:SF2">
    <property type="entry name" value="COILED-COIL DOMAIN-CONTAINING PROTEIN 42 LIKE-2-LIKE"/>
    <property type="match status" value="1"/>
</dbReference>
<evidence type="ECO:0000256" key="3">
    <source>
        <dbReference type="SAM" id="MobiDB-lite"/>
    </source>
</evidence>
<dbReference type="InterPro" id="IPR025252">
    <property type="entry name" value="DUF4200"/>
</dbReference>
<accession>A0ABR2JWV8</accession>
<dbReference type="InterPro" id="IPR051147">
    <property type="entry name" value="CFAP_domain-containing"/>
</dbReference>
<dbReference type="PANTHER" id="PTHR21683">
    <property type="entry name" value="COILED-COIL DOMAIN-CONTAINING PROTEIN 42 LIKE-2-LIKE-RELATED"/>
    <property type="match status" value="1"/>
</dbReference>
<dbReference type="Pfam" id="PF13863">
    <property type="entry name" value="DUF4200"/>
    <property type="match status" value="1"/>
</dbReference>
<keyword evidence="1 2" id="KW-0175">Coiled coil</keyword>
<evidence type="ECO:0000256" key="2">
    <source>
        <dbReference type="SAM" id="Coils"/>
    </source>
</evidence>
<dbReference type="EMBL" id="JAPFFF010000009">
    <property type="protein sequence ID" value="KAK8883330.1"/>
    <property type="molecule type" value="Genomic_DNA"/>
</dbReference>
<dbReference type="Gene3D" id="1.10.287.1490">
    <property type="match status" value="1"/>
</dbReference>
<feature type="coiled-coil region" evidence="2">
    <location>
        <begin position="41"/>
        <end position="145"/>
    </location>
</feature>
<reference evidence="5 6" key="1">
    <citation type="submission" date="2024-04" db="EMBL/GenBank/DDBJ databases">
        <title>Tritrichomonas musculus Genome.</title>
        <authorList>
            <person name="Alves-Ferreira E."/>
            <person name="Grigg M."/>
            <person name="Lorenzi H."/>
            <person name="Galac M."/>
        </authorList>
    </citation>
    <scope>NUCLEOTIDE SEQUENCE [LARGE SCALE GENOMIC DNA]</scope>
    <source>
        <strain evidence="5 6">EAF2021</strain>
    </source>
</reference>
<keyword evidence="6" id="KW-1185">Reference proteome</keyword>
<feature type="region of interest" description="Disordered" evidence="3">
    <location>
        <begin position="311"/>
        <end position="332"/>
    </location>
</feature>
<proteinExistence type="predicted"/>
<feature type="compositionally biased region" description="Basic and acidic residues" evidence="3">
    <location>
        <begin position="323"/>
        <end position="332"/>
    </location>
</feature>
<organism evidence="5 6">
    <name type="scientific">Tritrichomonas musculus</name>
    <dbReference type="NCBI Taxonomy" id="1915356"/>
    <lineage>
        <taxon>Eukaryota</taxon>
        <taxon>Metamonada</taxon>
        <taxon>Parabasalia</taxon>
        <taxon>Tritrichomonadida</taxon>
        <taxon>Tritrichomonadidae</taxon>
        <taxon>Tritrichomonas</taxon>
    </lineage>
</organism>
<comment type="caution">
    <text evidence="5">The sequence shown here is derived from an EMBL/GenBank/DDBJ whole genome shotgun (WGS) entry which is preliminary data.</text>
</comment>
<evidence type="ECO:0000259" key="4">
    <source>
        <dbReference type="Pfam" id="PF13863"/>
    </source>
</evidence>
<protein>
    <recommendedName>
        <fullName evidence="4">DUF4200 domain-containing protein</fullName>
    </recommendedName>
</protein>